<dbReference type="KEGG" id="fsl:EJO69_05850"/>
<sequence>MQLPEGLGLYWRDNETVQLGLSPARSAVFSGLYPREIPLLSLLRNPCTIEDIDQWARSNQVDADRARKIWNEVRNSGLAEDRPGTSTMTRSERAAAARAGVKGVEGIGDFALEIRGAGLIGAQLALTADLYGFSAIRVIDPTPVSESVARLLGLSTFGKPLDTVLRPRLRPAGSRNAQSIVVSISSRVYPLHTARTCLAEDVPYLPVVIAESDIQVGPFVTGTPCIECVESARTDRDEVWPLLAAQAGRLSMLEADAASALQVCSLVVSELVEFATNRDMEPRLSSSILHIPPPPLWPFIERVERHASCGCAANVFRA</sequence>
<organism evidence="1 2">
    <name type="scientific">Flaviflexus salsibiostraticola</name>
    <dbReference type="NCBI Taxonomy" id="1282737"/>
    <lineage>
        <taxon>Bacteria</taxon>
        <taxon>Bacillati</taxon>
        <taxon>Actinomycetota</taxon>
        <taxon>Actinomycetes</taxon>
        <taxon>Actinomycetales</taxon>
        <taxon>Actinomycetaceae</taxon>
        <taxon>Flaviflexus</taxon>
    </lineage>
</organism>
<reference evidence="1 2" key="1">
    <citation type="submission" date="2018-12" db="EMBL/GenBank/DDBJ databases">
        <title>Complete genome sequence of Flaviflexus salsibiostraticola KCTC 33148.</title>
        <authorList>
            <person name="Bae J.-W."/>
        </authorList>
    </citation>
    <scope>NUCLEOTIDE SEQUENCE [LARGE SCALE GENOMIC DNA]</scope>
    <source>
        <strain evidence="1 2">KCTC 33148</strain>
    </source>
</reference>
<dbReference type="EMBL" id="CP034438">
    <property type="protein sequence ID" value="AZN29878.1"/>
    <property type="molecule type" value="Genomic_DNA"/>
</dbReference>
<evidence type="ECO:0000313" key="2">
    <source>
        <dbReference type="Proteomes" id="UP000270021"/>
    </source>
</evidence>
<keyword evidence="2" id="KW-1185">Reference proteome</keyword>
<dbReference type="RefSeq" id="WP_126040135.1">
    <property type="nucleotide sequence ID" value="NZ_CP034438.1"/>
</dbReference>
<gene>
    <name evidence="1" type="ORF">EJO69_05850</name>
</gene>
<dbReference type="AlphaFoldDB" id="A0A3Q8WTN9"/>
<accession>A0A3Q8WTN9</accession>
<dbReference type="OrthoDB" id="4426339at2"/>
<dbReference type="Gene3D" id="3.40.50.720">
    <property type="entry name" value="NAD(P)-binding Rossmann-like Domain"/>
    <property type="match status" value="1"/>
</dbReference>
<protein>
    <recommendedName>
        <fullName evidence="3">Thiamine biosynthesis protein ThiF</fullName>
    </recommendedName>
</protein>
<dbReference type="Proteomes" id="UP000270021">
    <property type="component" value="Chromosome"/>
</dbReference>
<evidence type="ECO:0000313" key="1">
    <source>
        <dbReference type="EMBL" id="AZN29878.1"/>
    </source>
</evidence>
<name>A0A3Q8WTN9_9ACTO</name>
<proteinExistence type="predicted"/>
<evidence type="ECO:0008006" key="3">
    <source>
        <dbReference type="Google" id="ProtNLM"/>
    </source>
</evidence>